<feature type="compositionally biased region" description="Polar residues" evidence="1">
    <location>
        <begin position="29"/>
        <end position="46"/>
    </location>
</feature>
<dbReference type="Proteomes" id="UP000031443">
    <property type="component" value="Unassembled WGS sequence"/>
</dbReference>
<feature type="region of interest" description="Disordered" evidence="1">
    <location>
        <begin position="1"/>
        <end position="51"/>
    </location>
</feature>
<keyword evidence="3" id="KW-1185">Reference proteome</keyword>
<evidence type="ECO:0000313" key="2">
    <source>
        <dbReference type="EMBL" id="EMP41608.1"/>
    </source>
</evidence>
<proteinExistence type="predicted"/>
<dbReference type="AlphaFoldDB" id="M7CAC4"/>
<gene>
    <name evidence="2" type="ORF">UY3_01128</name>
</gene>
<dbReference type="EMBL" id="KB487517">
    <property type="protein sequence ID" value="EMP41608.1"/>
    <property type="molecule type" value="Genomic_DNA"/>
</dbReference>
<accession>M7CAC4</accession>
<dbReference type="Gene3D" id="1.10.287.3160">
    <property type="match status" value="1"/>
</dbReference>
<sequence>MGAAHRTPAPKEPSLQKEGEPAPPLEVHLSSSPDKVITAPSQTGSPPDNFREHQALLKRVPTDSNLKIEAVTEESNNLTLYPPASRPMAALPIHPGVLKIVKLLWQTPSSILPTSKKVEKKYPVPAKEFECLYTHPPAASLVVSAVNERDRQGQVSGMPKSKEAKRLDLFGRKM</sequence>
<evidence type="ECO:0000313" key="3">
    <source>
        <dbReference type="Proteomes" id="UP000031443"/>
    </source>
</evidence>
<organism evidence="2 3">
    <name type="scientific">Chelonia mydas</name>
    <name type="common">Green sea-turtle</name>
    <name type="synonym">Chelonia agassizi</name>
    <dbReference type="NCBI Taxonomy" id="8469"/>
    <lineage>
        <taxon>Eukaryota</taxon>
        <taxon>Metazoa</taxon>
        <taxon>Chordata</taxon>
        <taxon>Craniata</taxon>
        <taxon>Vertebrata</taxon>
        <taxon>Euteleostomi</taxon>
        <taxon>Archelosauria</taxon>
        <taxon>Testudinata</taxon>
        <taxon>Testudines</taxon>
        <taxon>Cryptodira</taxon>
        <taxon>Durocryptodira</taxon>
        <taxon>Americhelydia</taxon>
        <taxon>Chelonioidea</taxon>
        <taxon>Cheloniidae</taxon>
        <taxon>Chelonia</taxon>
    </lineage>
</organism>
<protein>
    <submittedName>
        <fullName evidence="2">Uncharacterized protein</fullName>
    </submittedName>
</protein>
<name>M7CAC4_CHEMY</name>
<evidence type="ECO:0000256" key="1">
    <source>
        <dbReference type="SAM" id="MobiDB-lite"/>
    </source>
</evidence>
<reference evidence="3" key="1">
    <citation type="journal article" date="2013" name="Nat. Genet.">
        <title>The draft genomes of soft-shell turtle and green sea turtle yield insights into the development and evolution of the turtle-specific body plan.</title>
        <authorList>
            <person name="Wang Z."/>
            <person name="Pascual-Anaya J."/>
            <person name="Zadissa A."/>
            <person name="Li W."/>
            <person name="Niimura Y."/>
            <person name="Huang Z."/>
            <person name="Li C."/>
            <person name="White S."/>
            <person name="Xiong Z."/>
            <person name="Fang D."/>
            <person name="Wang B."/>
            <person name="Ming Y."/>
            <person name="Chen Y."/>
            <person name="Zheng Y."/>
            <person name="Kuraku S."/>
            <person name="Pignatelli M."/>
            <person name="Herrero J."/>
            <person name="Beal K."/>
            <person name="Nozawa M."/>
            <person name="Li Q."/>
            <person name="Wang J."/>
            <person name="Zhang H."/>
            <person name="Yu L."/>
            <person name="Shigenobu S."/>
            <person name="Wang J."/>
            <person name="Liu J."/>
            <person name="Flicek P."/>
            <person name="Searle S."/>
            <person name="Wang J."/>
            <person name="Kuratani S."/>
            <person name="Yin Y."/>
            <person name="Aken B."/>
            <person name="Zhang G."/>
            <person name="Irie N."/>
        </authorList>
    </citation>
    <scope>NUCLEOTIDE SEQUENCE [LARGE SCALE GENOMIC DNA]</scope>
</reference>